<gene>
    <name evidence="1" type="ORF">E6Q11_06915</name>
</gene>
<sequence length="625" mass="71924">MKRTSVLTPAKLEALATKYGSKLILKLRNNNEVSTVTQFAEQYKQNQAPTTPEGGVTNLQRVQEQIVQASSNFLELTGVPFTPNMIVLFLENFDPTPNRENLDWIVRQYIAGKFRLEDQGRVTNTLIWYSQMKLHRQLKADERDINKFDFVTLQDLQDEYNKDSAVVGELVIDTTDVEVLYTGPLGFVGIPLNVKASENLGRDTRWCTAMPNSTNYKSYADQSPLYVYISPTGEKFQFHSMSQQYMDRRDSEISTEQLHTFRDTFPTSLIFQRMLEEVMRLGQDDLPKILRHIRKCYGKRVPEVEEMIKSDRFLCAAYAEAIIKGRWDEMDEFIAEDFTLYLAYLRRNHKTPEGFKQHVVRYLDNPIYLSVFIEHMSGQREPEYEHILLKDPEAAANYAITCIKGRWPEAEPIIATHAASSVAYALQCINGRWKDGEAAIMTDHDAATLYCIQVMKSERWPEAEPVIRTCPLMGATYAVQVLKGRWPEAEDVIKTVGFCALMYARHVLNARWEAAEDAIAQSPDDATFYSEFLIPESEPTPKVILDAILSRPEHSVVYAVRVHKKRAKTLKMDERFIAGEEIISTNPHTACMYAQEILKRKWPEAEEVIKADNEAWSRYQRAFND</sequence>
<organism evidence="1 2">
    <name type="scientific">Candidatus Dojkabacteria bacterium</name>
    <dbReference type="NCBI Taxonomy" id="2099670"/>
    <lineage>
        <taxon>Bacteria</taxon>
        <taxon>Candidatus Dojkabacteria</taxon>
    </lineage>
</organism>
<dbReference type="Proteomes" id="UP000321026">
    <property type="component" value="Unassembled WGS sequence"/>
</dbReference>
<protein>
    <submittedName>
        <fullName evidence="1">Uncharacterized protein</fullName>
    </submittedName>
</protein>
<name>A0A5C7J2L6_9BACT</name>
<evidence type="ECO:0000313" key="1">
    <source>
        <dbReference type="EMBL" id="TXG75747.1"/>
    </source>
</evidence>
<reference evidence="1 2" key="1">
    <citation type="submission" date="2018-09" db="EMBL/GenBank/DDBJ databases">
        <title>Metagenome Assembled Genomes from an Advanced Water Purification Facility.</title>
        <authorList>
            <person name="Stamps B.W."/>
            <person name="Spear J.R."/>
        </authorList>
    </citation>
    <scope>NUCLEOTIDE SEQUENCE [LARGE SCALE GENOMIC DNA]</scope>
    <source>
        <strain evidence="1">Bin_63_2</strain>
    </source>
</reference>
<accession>A0A5C7J2L6</accession>
<dbReference type="EMBL" id="SSDS01000111">
    <property type="protein sequence ID" value="TXG75747.1"/>
    <property type="molecule type" value="Genomic_DNA"/>
</dbReference>
<comment type="caution">
    <text evidence="1">The sequence shown here is derived from an EMBL/GenBank/DDBJ whole genome shotgun (WGS) entry which is preliminary data.</text>
</comment>
<dbReference type="AlphaFoldDB" id="A0A5C7J2L6"/>
<evidence type="ECO:0000313" key="2">
    <source>
        <dbReference type="Proteomes" id="UP000321026"/>
    </source>
</evidence>
<proteinExistence type="predicted"/>